<proteinExistence type="predicted"/>
<dbReference type="Pfam" id="PF12825">
    <property type="entry name" value="DUF3818"/>
    <property type="match status" value="1"/>
</dbReference>
<sequence>MNNITQPNDLITLTPLRAHYLKKSLVTLQFSKELLGFTDMDPSIPTLSPLSYLGPPFTPPPRNAARHDVPFLRFMFRQFVLTFPFITSAPKDFFPSKVQPFVGSLMARNLSTTDDVLGMDDPNFQGEDPEVRSRQKIVAKAEKYFSLIVGSAIKLVEQEEVVRLSQRDLDRLEILARKRNARMKYARDAFDVNIICVRTVVEKGRMRSRVHEEFIIRTRRTGWADTLVSRRYGDFKTLAEELRKAFPEFEIRGPPPKDRRTVAIAPQQQQQQPNSIPGANMASLNPYDTLTRSDTMASSTDDLTNGGARPSASSVTESSLAREKNRVTLRSYLHGLLSSQHVANSPVLKSFLLSDPTELTPEEVEDARRREDADRIREEGRKKFASEVAARVDGLRDAVRSVKSDMMGKNGLVNIFSTVKNTPLAKDLPPNYRAVLEWGRITLASTIFQSFVASDDASGTLAALKRFHGLMPYFMLKGILKISNPMAMIRGVMDLFMAQPFGGKSLLQRMFTSSLFEESRALQEDIAAVAERVGDPALCEKVRLFIYAPKEIQNIYRMDSSLENINLLVAILRSSDPPLLNRPQMHRVIRAARAHADYMRYRETLQDSDDDDGPENEDAWLFEDLNILAKLYSRLRDKEQLIDLIFEGTTSDLLRDMFAIFYTPLAQVYKAASIADSLGDLQNFITDLIRTIESCETLSQDDPHQTVQMFINLVERHEQAFYSFVHKVQSKGEGLFDSLMHWIELFLSLTRDGFGQATSLEFILPHTGKEREEIIKEVDDVALYYYKMKLFYEEKLRRRFGRAQARADADADDAAAQELIDGVVKELSFGELVKGDANDIAAEDSEDESAEDDEEYTSSSSEDSEDETTSSSSPTPTPKPSTPTDGADTSRARSPIKTPHPHVAASSPSRARSRPSDTRNRPLYAVAQTGHNTPAATPPTADPPVRPRLRPSKSFSGSSTSTPTLANKPGEKALPPMPRSAGINTQMRPTPPPSLGLGGGLASTRGNGNAGGHSRGPSTSSNNKRRRRKGGPASIEHPELTHIPKLLPIFLEMIKPLLRPQAI</sequence>
<dbReference type="PROSITE" id="PS50195">
    <property type="entry name" value="PX"/>
    <property type="match status" value="1"/>
</dbReference>
<feature type="compositionally biased region" description="Pro residues" evidence="1">
    <location>
        <begin position="936"/>
        <end position="946"/>
    </location>
</feature>
<dbReference type="Pfam" id="PF12828">
    <property type="entry name" value="PXB"/>
    <property type="match status" value="1"/>
</dbReference>
<dbReference type="HOGENOM" id="CLU_007739_0_0_1"/>
<feature type="compositionally biased region" description="Acidic residues" evidence="1">
    <location>
        <begin position="841"/>
        <end position="868"/>
    </location>
</feature>
<dbReference type="eggNOG" id="KOG2273">
    <property type="taxonomic scope" value="Eukaryota"/>
</dbReference>
<dbReference type="InterPro" id="IPR024554">
    <property type="entry name" value="LEC1-like_C"/>
</dbReference>
<dbReference type="InParanoid" id="G4TWR5"/>
<evidence type="ECO:0000259" key="2">
    <source>
        <dbReference type="PROSITE" id="PS50195"/>
    </source>
</evidence>
<dbReference type="AlphaFoldDB" id="G4TWR5"/>
<dbReference type="STRING" id="1109443.G4TWR5"/>
<dbReference type="Pfam" id="PF00787">
    <property type="entry name" value="PX"/>
    <property type="match status" value="1"/>
</dbReference>
<dbReference type="Proteomes" id="UP000007148">
    <property type="component" value="Unassembled WGS sequence"/>
</dbReference>
<name>G4TWR5_SERID</name>
<feature type="compositionally biased region" description="Polar residues" evidence="1">
    <location>
        <begin position="273"/>
        <end position="303"/>
    </location>
</feature>
<gene>
    <name evidence="3" type="ORF">PIIN_09748</name>
</gene>
<feature type="region of interest" description="Disordered" evidence="1">
    <location>
        <begin position="836"/>
        <end position="1039"/>
    </location>
</feature>
<protein>
    <recommendedName>
        <fullName evidence="2">PX domain-containing protein</fullName>
    </recommendedName>
</protein>
<dbReference type="FunCoup" id="G4TWR5">
    <property type="interactions" value="15"/>
</dbReference>
<evidence type="ECO:0000313" key="4">
    <source>
        <dbReference type="Proteomes" id="UP000007148"/>
    </source>
</evidence>
<accession>G4TWR5</accession>
<keyword evidence="4" id="KW-1185">Reference proteome</keyword>
<dbReference type="OrthoDB" id="2117459at2759"/>
<dbReference type="InterPro" id="IPR024555">
    <property type="entry name" value="PX-associated"/>
</dbReference>
<reference evidence="3 4" key="1">
    <citation type="journal article" date="2011" name="PLoS Pathog.">
        <title>Endophytic Life Strategies Decoded by Genome and Transcriptome Analyses of the Mutualistic Root Symbiont Piriformospora indica.</title>
        <authorList>
            <person name="Zuccaro A."/>
            <person name="Lahrmann U."/>
            <person name="Guldener U."/>
            <person name="Langen G."/>
            <person name="Pfiffi S."/>
            <person name="Biedenkopf D."/>
            <person name="Wong P."/>
            <person name="Samans B."/>
            <person name="Grimm C."/>
            <person name="Basiewicz M."/>
            <person name="Murat C."/>
            <person name="Martin F."/>
            <person name="Kogel K.H."/>
        </authorList>
    </citation>
    <scope>NUCLEOTIDE SEQUENCE [LARGE SCALE GENOMIC DNA]</scope>
    <source>
        <strain evidence="3 4">DSM 11827</strain>
    </source>
</reference>
<dbReference type="InterPro" id="IPR036871">
    <property type="entry name" value="PX_dom_sf"/>
</dbReference>
<feature type="compositionally biased region" description="Low complexity" evidence="1">
    <location>
        <begin position="952"/>
        <end position="964"/>
    </location>
</feature>
<dbReference type="CDD" id="cd06869">
    <property type="entry name" value="PX_UP2_fungi"/>
    <property type="match status" value="1"/>
</dbReference>
<dbReference type="SUPFAM" id="SSF64268">
    <property type="entry name" value="PX domain"/>
    <property type="match status" value="1"/>
</dbReference>
<feature type="domain" description="PX" evidence="2">
    <location>
        <begin position="192"/>
        <end position="359"/>
    </location>
</feature>
<dbReference type="InterPro" id="IPR047168">
    <property type="entry name" value="LEC1-like"/>
</dbReference>
<evidence type="ECO:0000256" key="1">
    <source>
        <dbReference type="SAM" id="MobiDB-lite"/>
    </source>
</evidence>
<evidence type="ECO:0000313" key="3">
    <source>
        <dbReference type="EMBL" id="CCA75758.1"/>
    </source>
</evidence>
<organism evidence="3 4">
    <name type="scientific">Serendipita indica (strain DSM 11827)</name>
    <name type="common">Root endophyte fungus</name>
    <name type="synonym">Piriformospora indica</name>
    <dbReference type="NCBI Taxonomy" id="1109443"/>
    <lineage>
        <taxon>Eukaryota</taxon>
        <taxon>Fungi</taxon>
        <taxon>Dikarya</taxon>
        <taxon>Basidiomycota</taxon>
        <taxon>Agaricomycotina</taxon>
        <taxon>Agaricomycetes</taxon>
        <taxon>Sebacinales</taxon>
        <taxon>Serendipitaceae</taxon>
        <taxon>Serendipita</taxon>
    </lineage>
</organism>
<dbReference type="Gene3D" id="3.30.1520.10">
    <property type="entry name" value="Phox-like domain"/>
    <property type="match status" value="1"/>
</dbReference>
<feature type="region of interest" description="Disordered" evidence="1">
    <location>
        <begin position="264"/>
        <end position="321"/>
    </location>
</feature>
<dbReference type="PANTHER" id="PTHR47185">
    <property type="entry name" value="PX DOMAIN-CONTAINING PROTEIN YPR097W"/>
    <property type="match status" value="1"/>
</dbReference>
<dbReference type="EMBL" id="CAFZ01000514">
    <property type="protein sequence ID" value="CCA75758.1"/>
    <property type="molecule type" value="Genomic_DNA"/>
</dbReference>
<dbReference type="GO" id="GO:0035091">
    <property type="term" value="F:phosphatidylinositol binding"/>
    <property type="evidence" value="ECO:0007669"/>
    <property type="project" value="InterPro"/>
</dbReference>
<dbReference type="OMA" id="MGWLEGI"/>
<dbReference type="InterPro" id="IPR001683">
    <property type="entry name" value="PX_dom"/>
</dbReference>
<dbReference type="PANTHER" id="PTHR47185:SF1">
    <property type="entry name" value="PX DOMAIN-CONTAINING PROTEIN YPR097W"/>
    <property type="match status" value="1"/>
</dbReference>
<comment type="caution">
    <text evidence="3">The sequence shown here is derived from an EMBL/GenBank/DDBJ whole genome shotgun (WGS) entry which is preliminary data.</text>
</comment>